<name>A0ABX1EXJ0_9PROT</name>
<keyword evidence="2" id="KW-1185">Reference proteome</keyword>
<sequence length="620" mass="64716">MRNLLHAADRDRLIAHLRGTLLREVTVDGRRLMALAEGAAADGGFCAMPANAQAAELLAQPDIRDADPAFADGVLDFVMAMADAPVPCRRAAVGGIELLRDDPRDFEILTPFHRFTGDLSAGLLRQQLRGDASAPLLHTGNLAEFRLGRYRNGVDVEDNIRDCAIARRSGGIVLSHESRIGGKAGWLRPRQVEAGTLRYEYEITAGSPLLRLTVTFTAAAGQRLSRLRVSTALDQLGTAGLEMAEGRLAGQQGWRDFAAPQAAGLALWAEATPVPHVAIGLAGWPAGTPTLHIRPQAPERVMSVKAIAARPAALHWLILRHGPVALAPGATLVLREDRLLAAGTTAEDAARVMVASGDQVAGLDLDPLPPQGAALNAVATQLLFATRQAYRVILPAERKAVLEGWFDRQMAALLAGSPGVPDLAWAIVAAEARRRSGATAPVEALVQRLLALQAEDGAFPGDLAGHATALLALARVLAQDPPQPLDGPIGRALAAVKPGPAELREAGRLVVVEGLTLQGGTPGPLRGHAETLGLVARAAGTLALVAEQRPGALPAEAAAQAQALHRQAVALLRTLVRPRGTTLEVLASPLGGSTHPAAQAAAALALMAPDAAILRLPVSA</sequence>
<protein>
    <recommendedName>
        <fullName evidence="3">Heparinase</fullName>
    </recommendedName>
</protein>
<gene>
    <name evidence="1" type="ORF">HB662_08480</name>
</gene>
<comment type="caution">
    <text evidence="1">The sequence shown here is derived from an EMBL/GenBank/DDBJ whole genome shotgun (WGS) entry which is preliminary data.</text>
</comment>
<dbReference type="InterPro" id="IPR008930">
    <property type="entry name" value="Terpenoid_cyclase/PrenylTrfase"/>
</dbReference>
<evidence type="ECO:0008006" key="3">
    <source>
        <dbReference type="Google" id="ProtNLM"/>
    </source>
</evidence>
<dbReference type="RefSeq" id="WP_168049143.1">
    <property type="nucleotide sequence ID" value="NZ_JAATJR010000002.1"/>
</dbReference>
<dbReference type="EMBL" id="JAAVTX010000002">
    <property type="protein sequence ID" value="NKE44811.1"/>
    <property type="molecule type" value="Genomic_DNA"/>
</dbReference>
<organism evidence="1 2">
    <name type="scientific">Falsiroseomonas frigidaquae</name>
    <dbReference type="NCBI Taxonomy" id="487318"/>
    <lineage>
        <taxon>Bacteria</taxon>
        <taxon>Pseudomonadati</taxon>
        <taxon>Pseudomonadota</taxon>
        <taxon>Alphaproteobacteria</taxon>
        <taxon>Acetobacterales</taxon>
        <taxon>Roseomonadaceae</taxon>
        <taxon>Falsiroseomonas</taxon>
    </lineage>
</organism>
<evidence type="ECO:0000313" key="2">
    <source>
        <dbReference type="Proteomes" id="UP000765160"/>
    </source>
</evidence>
<evidence type="ECO:0000313" key="1">
    <source>
        <dbReference type="EMBL" id="NKE44811.1"/>
    </source>
</evidence>
<dbReference type="SUPFAM" id="SSF48239">
    <property type="entry name" value="Terpenoid cyclases/Protein prenyltransferases"/>
    <property type="match status" value="1"/>
</dbReference>
<dbReference type="Proteomes" id="UP000765160">
    <property type="component" value="Unassembled WGS sequence"/>
</dbReference>
<accession>A0ABX1EXJ0</accession>
<proteinExistence type="predicted"/>
<reference evidence="1 2" key="1">
    <citation type="submission" date="2020-03" db="EMBL/GenBank/DDBJ databases">
        <title>Roseomonas selenitidurans sp. nov. isolated from soil.</title>
        <authorList>
            <person name="Liu H."/>
        </authorList>
    </citation>
    <scope>NUCLEOTIDE SEQUENCE [LARGE SCALE GENOMIC DNA]</scope>
    <source>
        <strain evidence="1 2">JCM 15073</strain>
    </source>
</reference>